<comment type="caution">
    <text evidence="1">The sequence shown here is derived from an EMBL/GenBank/DDBJ whole genome shotgun (WGS) entry which is preliminary data.</text>
</comment>
<name>A0A1X3RM99_9GAMM</name>
<protein>
    <submittedName>
        <fullName evidence="1">Uncharacterized protein</fullName>
    </submittedName>
</protein>
<evidence type="ECO:0000313" key="2">
    <source>
        <dbReference type="Proteomes" id="UP000194020"/>
    </source>
</evidence>
<dbReference type="EMBL" id="LUTP01000079">
    <property type="protein sequence ID" value="OSN02874.1"/>
    <property type="molecule type" value="Genomic_DNA"/>
</dbReference>
<sequence>MTNQTTPAGNNTTSTRLKLQSTGVTAYCSFGPALYFHPDSETLIAVDACDNDAIEREHGRLEKLLATRIDAQLRIDDLTKQMTALDWHQVAERDRLETQLNQ</sequence>
<reference evidence="1 2" key="1">
    <citation type="submission" date="2016-02" db="EMBL/GenBank/DDBJ databases">
        <title>Species-wide whole genome sequencing reveals diversity, host range in Lonsdalea quercina.</title>
        <authorList>
            <person name="Li Y."/>
        </authorList>
    </citation>
    <scope>NUCLEOTIDE SEQUENCE [LARGE SCALE GENOMIC DNA]</scope>
    <source>
        <strain evidence="1 2">LMG 26264</strain>
    </source>
</reference>
<proteinExistence type="predicted"/>
<dbReference type="RefSeq" id="WP_094110315.1">
    <property type="nucleotide sequence ID" value="NZ_LUTP01000079.1"/>
</dbReference>
<dbReference type="Proteomes" id="UP000194020">
    <property type="component" value="Unassembled WGS sequence"/>
</dbReference>
<evidence type="ECO:0000313" key="1">
    <source>
        <dbReference type="EMBL" id="OSN02874.1"/>
    </source>
</evidence>
<gene>
    <name evidence="1" type="ORF">AU511_16075</name>
</gene>
<organism evidence="1 2">
    <name type="scientific">Lonsdalea iberica</name>
    <dbReference type="NCBI Taxonomy" id="1082703"/>
    <lineage>
        <taxon>Bacteria</taxon>
        <taxon>Pseudomonadati</taxon>
        <taxon>Pseudomonadota</taxon>
        <taxon>Gammaproteobacteria</taxon>
        <taxon>Enterobacterales</taxon>
        <taxon>Pectobacteriaceae</taxon>
        <taxon>Lonsdalea</taxon>
    </lineage>
</organism>
<accession>A0A1X3RM99</accession>
<dbReference type="AlphaFoldDB" id="A0A1X3RM99"/>